<comment type="similarity">
    <text evidence="1">Belongs to the nematode receptor-like protein sre family.</text>
</comment>
<keyword evidence="2" id="KW-0472">Membrane</keyword>
<feature type="transmembrane region" description="Helical" evidence="2">
    <location>
        <begin position="117"/>
        <end position="137"/>
    </location>
</feature>
<keyword evidence="2" id="KW-1133">Transmembrane helix</keyword>
<keyword evidence="3" id="KW-1185">Reference proteome</keyword>
<dbReference type="PANTHER" id="PTHR23128">
    <property type="entry name" value="SERPENTINE RECEPTOR, CLASS E (EPSILON)-RELATED"/>
    <property type="match status" value="1"/>
</dbReference>
<proteinExistence type="inferred from homology"/>
<dbReference type="WBParaSite" id="L893_g32041.t1">
    <property type="protein sequence ID" value="L893_g32041.t1"/>
    <property type="gene ID" value="L893_g32041"/>
</dbReference>
<evidence type="ECO:0000313" key="3">
    <source>
        <dbReference type="Proteomes" id="UP000095287"/>
    </source>
</evidence>
<reference evidence="4" key="1">
    <citation type="submission" date="2016-11" db="UniProtKB">
        <authorList>
            <consortium name="WormBaseParasite"/>
        </authorList>
    </citation>
    <scope>IDENTIFICATION</scope>
</reference>
<evidence type="ECO:0000256" key="1">
    <source>
        <dbReference type="ARBA" id="ARBA00006803"/>
    </source>
</evidence>
<accession>A0A1I8A1V4</accession>
<name>A0A1I8A1V4_9BILA</name>
<sequence length="171" mass="18946">MAFFIQDSLSCLLQYVEAVTALETSLARKLDKLEAFLSILESQPDLAACVQSSMEDSEAGSSGVLIVLVLVVFVNFLGAVIFAAVRRYNQHRWKKDMARKLSHRYQIMENIRTSKQLLKVVVADFIITFYFAVVLYYQVQGGGNTLSQVLGASFDLVAAVSAVLLPVLFIT</sequence>
<protein>
    <submittedName>
        <fullName evidence="4">G_PROTEIN_RECEP_F1_2 domain-containing protein</fullName>
    </submittedName>
</protein>
<evidence type="ECO:0000256" key="2">
    <source>
        <dbReference type="SAM" id="Phobius"/>
    </source>
</evidence>
<dbReference type="AlphaFoldDB" id="A0A1I8A1V4"/>
<dbReference type="GO" id="GO:0007606">
    <property type="term" value="P:sensory perception of chemical stimulus"/>
    <property type="evidence" value="ECO:0007669"/>
    <property type="project" value="InterPro"/>
</dbReference>
<dbReference type="Proteomes" id="UP000095287">
    <property type="component" value="Unplaced"/>
</dbReference>
<evidence type="ECO:0000313" key="4">
    <source>
        <dbReference type="WBParaSite" id="L893_g32041.t1"/>
    </source>
</evidence>
<feature type="transmembrane region" description="Helical" evidence="2">
    <location>
        <begin position="63"/>
        <end position="85"/>
    </location>
</feature>
<keyword evidence="2" id="KW-0812">Transmembrane</keyword>
<organism evidence="3 4">
    <name type="scientific">Steinernema glaseri</name>
    <dbReference type="NCBI Taxonomy" id="37863"/>
    <lineage>
        <taxon>Eukaryota</taxon>
        <taxon>Metazoa</taxon>
        <taxon>Ecdysozoa</taxon>
        <taxon>Nematoda</taxon>
        <taxon>Chromadorea</taxon>
        <taxon>Rhabditida</taxon>
        <taxon>Tylenchina</taxon>
        <taxon>Panagrolaimomorpha</taxon>
        <taxon>Strongyloidoidea</taxon>
        <taxon>Steinernematidae</taxon>
        <taxon>Steinernema</taxon>
    </lineage>
</organism>
<dbReference type="Pfam" id="PF03125">
    <property type="entry name" value="Sre"/>
    <property type="match status" value="1"/>
</dbReference>
<feature type="transmembrane region" description="Helical" evidence="2">
    <location>
        <begin position="149"/>
        <end position="170"/>
    </location>
</feature>
<dbReference type="GO" id="GO:0016020">
    <property type="term" value="C:membrane"/>
    <property type="evidence" value="ECO:0007669"/>
    <property type="project" value="InterPro"/>
</dbReference>
<dbReference type="InterPro" id="IPR004151">
    <property type="entry name" value="7TM_GPCR_serpentine_rcpt_Sre"/>
</dbReference>
<dbReference type="PANTHER" id="PTHR23128:SF132">
    <property type="entry name" value="SERPENTINE RECEPTOR, CLASS E (EPSILON)-RELATED"/>
    <property type="match status" value="1"/>
</dbReference>